<dbReference type="AlphaFoldDB" id="A0A7W5ZSH1"/>
<keyword evidence="4" id="KW-1185">Reference proteome</keyword>
<name>A0A7W5ZSH1_9BACT</name>
<dbReference type="EMBL" id="JACIBY010000022">
    <property type="protein sequence ID" value="MBB3841930.1"/>
    <property type="molecule type" value="Genomic_DNA"/>
</dbReference>
<feature type="signal peptide" evidence="1">
    <location>
        <begin position="1"/>
        <end position="19"/>
    </location>
</feature>
<accession>A0A7W5ZSH1</accession>
<dbReference type="Proteomes" id="UP000541352">
    <property type="component" value="Unassembled WGS sequence"/>
</dbReference>
<evidence type="ECO:0000259" key="2">
    <source>
        <dbReference type="Pfam" id="PF11827"/>
    </source>
</evidence>
<keyword evidence="1" id="KW-0732">Signal</keyword>
<comment type="caution">
    <text evidence="3">The sequence shown here is derived from an EMBL/GenBank/DDBJ whole genome shotgun (WGS) entry which is preliminary data.</text>
</comment>
<evidence type="ECO:0000313" key="4">
    <source>
        <dbReference type="Proteomes" id="UP000541352"/>
    </source>
</evidence>
<evidence type="ECO:0000256" key="1">
    <source>
        <dbReference type="SAM" id="SignalP"/>
    </source>
</evidence>
<organism evidence="3 4">
    <name type="scientific">Runella defluvii</name>
    <dbReference type="NCBI Taxonomy" id="370973"/>
    <lineage>
        <taxon>Bacteria</taxon>
        <taxon>Pseudomonadati</taxon>
        <taxon>Bacteroidota</taxon>
        <taxon>Cytophagia</taxon>
        <taxon>Cytophagales</taxon>
        <taxon>Spirosomataceae</taxon>
        <taxon>Runella</taxon>
    </lineage>
</organism>
<dbReference type="RefSeq" id="WP_183979921.1">
    <property type="nucleotide sequence ID" value="NZ_JACIBY010000022.1"/>
</dbReference>
<dbReference type="InterPro" id="IPR021782">
    <property type="entry name" value="DUF3347"/>
</dbReference>
<reference evidence="3 4" key="1">
    <citation type="submission" date="2020-08" db="EMBL/GenBank/DDBJ databases">
        <title>Genomic Encyclopedia of Type Strains, Phase IV (KMG-IV): sequencing the most valuable type-strain genomes for metagenomic binning, comparative biology and taxonomic classification.</title>
        <authorList>
            <person name="Goeker M."/>
        </authorList>
    </citation>
    <scope>NUCLEOTIDE SEQUENCE [LARGE SCALE GENOMIC DNA]</scope>
    <source>
        <strain evidence="3 4">DSM 17976</strain>
    </source>
</reference>
<proteinExistence type="predicted"/>
<sequence length="159" mass="17015">MKKTIILILALLISGITFAQHEGHDMSKMNMGIDPVLTAYYKVKNALVASDAKTTAVEAKALSAALKKAEKMVSADALKAADSIAKSSDIDTQRAQLGTLTAGIYAAAKMAKPGSPVYYDFCPMANGNKGGYWLSEKKEIANPYFGDMMLKCGKVKETL</sequence>
<gene>
    <name evidence="3" type="ORF">FHS57_005959</name>
</gene>
<feature type="chain" id="PRO_5031078856" description="DUF3347 domain-containing protein" evidence="1">
    <location>
        <begin position="20"/>
        <end position="159"/>
    </location>
</feature>
<feature type="domain" description="DUF3347" evidence="2">
    <location>
        <begin position="36"/>
        <end position="113"/>
    </location>
</feature>
<protein>
    <recommendedName>
        <fullName evidence="2">DUF3347 domain-containing protein</fullName>
    </recommendedName>
</protein>
<evidence type="ECO:0000313" key="3">
    <source>
        <dbReference type="EMBL" id="MBB3841930.1"/>
    </source>
</evidence>
<dbReference type="Pfam" id="PF11827">
    <property type="entry name" value="DUF3347"/>
    <property type="match status" value="1"/>
</dbReference>